<dbReference type="Proteomes" id="UP001329825">
    <property type="component" value="Chromosome 5"/>
</dbReference>
<feature type="compositionally biased region" description="Polar residues" evidence="1">
    <location>
        <begin position="1058"/>
        <end position="1067"/>
    </location>
</feature>
<feature type="region of interest" description="Disordered" evidence="1">
    <location>
        <begin position="332"/>
        <end position="401"/>
    </location>
</feature>
<feature type="compositionally biased region" description="Polar residues" evidence="1">
    <location>
        <begin position="383"/>
        <end position="392"/>
    </location>
</feature>
<feature type="region of interest" description="Disordered" evidence="1">
    <location>
        <begin position="246"/>
        <end position="292"/>
    </location>
</feature>
<dbReference type="EMBL" id="CP141885">
    <property type="protein sequence ID" value="WRT67499.1"/>
    <property type="molecule type" value="Genomic_DNA"/>
</dbReference>
<feature type="region of interest" description="Disordered" evidence="1">
    <location>
        <begin position="584"/>
        <end position="641"/>
    </location>
</feature>
<feature type="compositionally biased region" description="Polar residues" evidence="1">
    <location>
        <begin position="792"/>
        <end position="802"/>
    </location>
</feature>
<reference evidence="2 3" key="1">
    <citation type="submission" date="2024-01" db="EMBL/GenBank/DDBJ databases">
        <title>Comparative genomics of Cryptococcus and Kwoniella reveals pathogenesis evolution and contrasting modes of karyotype evolution via chromosome fusion or intercentromeric recombination.</title>
        <authorList>
            <person name="Coelho M.A."/>
            <person name="David-Palma M."/>
            <person name="Shea T."/>
            <person name="Bowers K."/>
            <person name="McGinley-Smith S."/>
            <person name="Mohammad A.W."/>
            <person name="Gnirke A."/>
            <person name="Yurkov A.M."/>
            <person name="Nowrousian M."/>
            <person name="Sun S."/>
            <person name="Cuomo C.A."/>
            <person name="Heitman J."/>
        </authorList>
    </citation>
    <scope>NUCLEOTIDE SEQUENCE [LARGE SCALE GENOMIC DNA]</scope>
    <source>
        <strain evidence="2">CBS 11374</strain>
    </source>
</reference>
<evidence type="ECO:0000313" key="3">
    <source>
        <dbReference type="Proteomes" id="UP001329825"/>
    </source>
</evidence>
<organism evidence="2 3">
    <name type="scientific">Kwoniella shivajii</name>
    <dbReference type="NCBI Taxonomy" id="564305"/>
    <lineage>
        <taxon>Eukaryota</taxon>
        <taxon>Fungi</taxon>
        <taxon>Dikarya</taxon>
        <taxon>Basidiomycota</taxon>
        <taxon>Agaricomycotina</taxon>
        <taxon>Tremellomycetes</taxon>
        <taxon>Tremellales</taxon>
        <taxon>Cryptococcaceae</taxon>
        <taxon>Kwoniella</taxon>
    </lineage>
</organism>
<feature type="compositionally biased region" description="Basic and acidic residues" evidence="1">
    <location>
        <begin position="697"/>
        <end position="712"/>
    </location>
</feature>
<feature type="region of interest" description="Disordered" evidence="1">
    <location>
        <begin position="453"/>
        <end position="495"/>
    </location>
</feature>
<accession>A0ABZ1D1S1</accession>
<evidence type="ECO:0000313" key="2">
    <source>
        <dbReference type="EMBL" id="WRT67499.1"/>
    </source>
</evidence>
<feature type="compositionally biased region" description="Acidic residues" evidence="1">
    <location>
        <begin position="836"/>
        <end position="846"/>
    </location>
</feature>
<feature type="compositionally biased region" description="Basic residues" evidence="1">
    <location>
        <begin position="685"/>
        <end position="696"/>
    </location>
</feature>
<name>A0ABZ1D1S1_9TREE</name>
<feature type="region of interest" description="Disordered" evidence="1">
    <location>
        <begin position="153"/>
        <end position="182"/>
    </location>
</feature>
<feature type="compositionally biased region" description="Polar residues" evidence="1">
    <location>
        <begin position="282"/>
        <end position="292"/>
    </location>
</feature>
<gene>
    <name evidence="2" type="ORF">IL334_004471</name>
</gene>
<feature type="compositionally biased region" description="Basic and acidic residues" evidence="1">
    <location>
        <begin position="364"/>
        <end position="380"/>
    </location>
</feature>
<feature type="region of interest" description="Disordered" evidence="1">
    <location>
        <begin position="48"/>
        <end position="117"/>
    </location>
</feature>
<feature type="compositionally biased region" description="Polar residues" evidence="1">
    <location>
        <begin position="353"/>
        <end position="363"/>
    </location>
</feature>
<feature type="region of interest" description="Disordered" evidence="1">
    <location>
        <begin position="682"/>
        <end position="848"/>
    </location>
</feature>
<feature type="compositionally biased region" description="Polar residues" evidence="1">
    <location>
        <begin position="171"/>
        <end position="182"/>
    </location>
</feature>
<feature type="region of interest" description="Disordered" evidence="1">
    <location>
        <begin position="1057"/>
        <end position="1076"/>
    </location>
</feature>
<keyword evidence="3" id="KW-1185">Reference proteome</keyword>
<protein>
    <submittedName>
        <fullName evidence="2">Uncharacterized protein</fullName>
    </submittedName>
</protein>
<proteinExistence type="predicted"/>
<feature type="compositionally biased region" description="Basic and acidic residues" evidence="1">
    <location>
        <begin position="260"/>
        <end position="275"/>
    </location>
</feature>
<feature type="compositionally biased region" description="Low complexity" evidence="1">
    <location>
        <begin position="586"/>
        <end position="601"/>
    </location>
</feature>
<dbReference type="RefSeq" id="XP_062792239.1">
    <property type="nucleotide sequence ID" value="XM_062936188.1"/>
</dbReference>
<evidence type="ECO:0000256" key="1">
    <source>
        <dbReference type="SAM" id="MobiDB-lite"/>
    </source>
</evidence>
<dbReference type="GeneID" id="87956602"/>
<sequence length="1076" mass="118162">MTISRLQLAAALMEYDNDVDLASPDSETEFRDHRSSAIFQPFQAAQAAARRHKILSQPPPSLPSPLESHFPAETKGGPSSHSTARELDGPESQTQSFRKSTFELDNFTLTPGGSRNLDLPPEEEHINQQEEEDLGDVDVKRWGLPSHLIADEAFSSTSASRSRNEPELTTRRSTVFSSLPQPLSSPIGVRARSIHVQDVLDDTALHSEISEQSYPPELGDRRRTLSYDLTSKALASAARVRELAERPHTVLGMQNNQISPEERRRSKFSISDDPRLIPLPQTPGSNSLFNNRPLSSLNDYDNVNRGWISPPPGKMDEELMINEEISLQNEERNPFALPAPPPELGSRFDPKVLQNQRGSTTARTPREDERRFSEVARDEPPQSARSRSTFHGSGSVGVGEPLSNLSPGLFPQSKVWEDIPTPEQFGRPLMPKRYSTSARVFTKQMIRPKTLIMPTPLSGRYSPEPRQPKLPEGYTLGEKPLPYGAKTEGQRPGISMSVSQRTFRSSLMVNGVRDLEFVGGAEEDGEIGLARRELDDGAIERRPGKLFGRSLMDELEARKAAQKGKKRVFTGDARPAMMARSTMYDPPTISLSPTSPPLSGSVNRPTSLQPGRAPLLSFDSNGDIHPTSPTNLGIPDPQGRLAKSKSVFGVDQLWEKEMMKLKAIQEEEKKAAELVERIEHQKELKKMKKGKGRGKGNSRESAGRPLELRNDVSTEDVLGISPIKRASNLPPALEYTPEQVPNPNKTKDTHEEEEEEQEGGESGTLKLSNLFAGSEEDDQPAPAPHDFAETLGLTSQAVAQSESDSEENVPLSRLAPPRTAAGPLTARRSILSNNEVETDSDPDEDVPLSRLTVKSPVKPIYSAGLSLPTASINSSSKSPISAEVDDANEEDDLPLAVRQAKSKGLKPITKAEIIEDDLPLGYKHAEKAQKQMEERQWENRYSSASYTPEDMPMPIGMGNWQTPTQSWMISQHPANMNMNMNLSPYTGVMGYPSMPNLANPQMNMNMPIMGMGMGMSPQINMSMGTGVAPEYFQPVSNPYPGKAIDSWRMDVALAPVPTGSTRVSTPSGIGGGSAGR</sequence>